<name>A0ABS1KUY8_9BACT</name>
<dbReference type="InterPro" id="IPR036249">
    <property type="entry name" value="Thioredoxin-like_sf"/>
</dbReference>
<dbReference type="PANTHER" id="PTHR43640:SF1">
    <property type="entry name" value="THIOREDOXIN-DEPENDENT PEROXIREDOXIN"/>
    <property type="match status" value="1"/>
</dbReference>
<dbReference type="InterPro" id="IPR047262">
    <property type="entry name" value="PRX-like1"/>
</dbReference>
<evidence type="ECO:0000313" key="3">
    <source>
        <dbReference type="EMBL" id="MBL0743229.1"/>
    </source>
</evidence>
<feature type="chain" id="PRO_5047211008" evidence="1">
    <location>
        <begin position="20"/>
        <end position="189"/>
    </location>
</feature>
<dbReference type="Pfam" id="PF00578">
    <property type="entry name" value="AhpC-TSA"/>
    <property type="match status" value="1"/>
</dbReference>
<evidence type="ECO:0000259" key="2">
    <source>
        <dbReference type="PROSITE" id="PS51352"/>
    </source>
</evidence>
<reference evidence="3 4" key="1">
    <citation type="submission" date="2021-01" db="EMBL/GenBank/DDBJ databases">
        <title>Chryseolinea sp. Jin1 Genome sequencing and assembly.</title>
        <authorList>
            <person name="Kim I."/>
        </authorList>
    </citation>
    <scope>NUCLEOTIDE SEQUENCE [LARGE SCALE GENOMIC DNA]</scope>
    <source>
        <strain evidence="3 4">Jin1</strain>
    </source>
</reference>
<dbReference type="InterPro" id="IPR013766">
    <property type="entry name" value="Thioredoxin_domain"/>
</dbReference>
<keyword evidence="4" id="KW-1185">Reference proteome</keyword>
<evidence type="ECO:0000256" key="1">
    <source>
        <dbReference type="SAM" id="SignalP"/>
    </source>
</evidence>
<dbReference type="PROSITE" id="PS51352">
    <property type="entry name" value="THIOREDOXIN_2"/>
    <property type="match status" value="1"/>
</dbReference>
<feature type="signal peptide" evidence="1">
    <location>
        <begin position="1"/>
        <end position="19"/>
    </location>
</feature>
<dbReference type="RefSeq" id="WP_202012377.1">
    <property type="nucleotide sequence ID" value="NZ_JAERRB010000006.1"/>
</dbReference>
<comment type="caution">
    <text evidence="3">The sequence shown here is derived from an EMBL/GenBank/DDBJ whole genome shotgun (WGS) entry which is preliminary data.</text>
</comment>
<evidence type="ECO:0000313" key="4">
    <source>
        <dbReference type="Proteomes" id="UP000613030"/>
    </source>
</evidence>
<dbReference type="SUPFAM" id="SSF52833">
    <property type="entry name" value="Thioredoxin-like"/>
    <property type="match status" value="1"/>
</dbReference>
<sequence>MKTGVLVAFLFCAIPAVMAQQVPDFTLTNVVNGNTVSLSTYPSCSGVVIVFTTNTCAYDDYYRGRINKLSKELQDKVPVLLVNSSVDAPESVDNMTKKAQQWGLSAPYLADKDQVVMRALGATKSPQVYLLKNSGGKFTVVYSGAIDDNAQVEADVRHAYLKDAIDIMLTNQTIATPEVRPVGCTIRKK</sequence>
<gene>
    <name evidence="3" type="ORF">JI741_18500</name>
</gene>
<organism evidence="3 4">
    <name type="scientific">Chryseolinea lacunae</name>
    <dbReference type="NCBI Taxonomy" id="2801331"/>
    <lineage>
        <taxon>Bacteria</taxon>
        <taxon>Pseudomonadati</taxon>
        <taxon>Bacteroidota</taxon>
        <taxon>Cytophagia</taxon>
        <taxon>Cytophagales</taxon>
        <taxon>Fulvivirgaceae</taxon>
        <taxon>Chryseolinea</taxon>
    </lineage>
</organism>
<dbReference type="EMBL" id="JAERRB010000006">
    <property type="protein sequence ID" value="MBL0743229.1"/>
    <property type="molecule type" value="Genomic_DNA"/>
</dbReference>
<keyword evidence="1" id="KW-0732">Signal</keyword>
<dbReference type="PANTHER" id="PTHR43640">
    <property type="entry name" value="OS07G0260300 PROTEIN"/>
    <property type="match status" value="1"/>
</dbReference>
<feature type="domain" description="Thioredoxin" evidence="2">
    <location>
        <begin position="16"/>
        <end position="161"/>
    </location>
</feature>
<accession>A0ABS1KUY8</accession>
<dbReference type="Gene3D" id="3.40.30.10">
    <property type="entry name" value="Glutaredoxin"/>
    <property type="match status" value="1"/>
</dbReference>
<dbReference type="InterPro" id="IPR000866">
    <property type="entry name" value="AhpC/TSA"/>
</dbReference>
<proteinExistence type="predicted"/>
<dbReference type="Proteomes" id="UP000613030">
    <property type="component" value="Unassembled WGS sequence"/>
</dbReference>
<protein>
    <submittedName>
        <fullName evidence="3">Redoxin domain-containing protein</fullName>
    </submittedName>
</protein>